<name>A0A9R0IYA0_SPIOL</name>
<reference evidence="2" key="1">
    <citation type="journal article" date="2021" name="Nat. Commun.">
        <title>Genomic analyses provide insights into spinach domestication and the genetic basis of agronomic traits.</title>
        <authorList>
            <person name="Cai X."/>
            <person name="Sun X."/>
            <person name="Xu C."/>
            <person name="Sun H."/>
            <person name="Wang X."/>
            <person name="Ge C."/>
            <person name="Zhang Z."/>
            <person name="Wang Q."/>
            <person name="Fei Z."/>
            <person name="Jiao C."/>
            <person name="Wang Q."/>
        </authorList>
    </citation>
    <scope>NUCLEOTIDE SEQUENCE [LARGE SCALE GENOMIC DNA]</scope>
    <source>
        <strain evidence="2">cv. Varoflay</strain>
    </source>
</reference>
<dbReference type="AlphaFoldDB" id="A0A9R0IYA0"/>
<dbReference type="Proteomes" id="UP000813463">
    <property type="component" value="Chromosome 4"/>
</dbReference>
<dbReference type="KEGG" id="soe:110796999"/>
<dbReference type="GeneID" id="110796999"/>
<gene>
    <name evidence="3" type="primary">LOC110796999</name>
</gene>
<evidence type="ECO:0000259" key="1">
    <source>
        <dbReference type="Pfam" id="PF13966"/>
    </source>
</evidence>
<sequence length="135" mass="15141">MHDALPVRACLRQRGINVPIACPLYNKEAKTTDHVLLKCELPVRVWKSSNLGLNIASDPTIGIITWLKNIMLYMMKEDGRDDLRLAEVIAIMWSIWIHRNECVFRGSRCDPGLILIMANGGLKGGISQLGLGWET</sequence>
<keyword evidence="2" id="KW-1185">Reference proteome</keyword>
<evidence type="ECO:0000313" key="3">
    <source>
        <dbReference type="RefSeq" id="XP_021857781.2"/>
    </source>
</evidence>
<feature type="domain" description="Reverse transcriptase zinc-binding" evidence="1">
    <location>
        <begin position="2"/>
        <end position="46"/>
    </location>
</feature>
<dbReference type="Pfam" id="PF13966">
    <property type="entry name" value="zf-RVT"/>
    <property type="match status" value="1"/>
</dbReference>
<proteinExistence type="predicted"/>
<organism evidence="2 3">
    <name type="scientific">Spinacia oleracea</name>
    <name type="common">Spinach</name>
    <dbReference type="NCBI Taxonomy" id="3562"/>
    <lineage>
        <taxon>Eukaryota</taxon>
        <taxon>Viridiplantae</taxon>
        <taxon>Streptophyta</taxon>
        <taxon>Embryophyta</taxon>
        <taxon>Tracheophyta</taxon>
        <taxon>Spermatophyta</taxon>
        <taxon>Magnoliopsida</taxon>
        <taxon>eudicotyledons</taxon>
        <taxon>Gunneridae</taxon>
        <taxon>Pentapetalae</taxon>
        <taxon>Caryophyllales</taxon>
        <taxon>Chenopodiaceae</taxon>
        <taxon>Chenopodioideae</taxon>
        <taxon>Anserineae</taxon>
        <taxon>Spinacia</taxon>
    </lineage>
</organism>
<dbReference type="InterPro" id="IPR026960">
    <property type="entry name" value="RVT-Znf"/>
</dbReference>
<evidence type="ECO:0000313" key="2">
    <source>
        <dbReference type="Proteomes" id="UP000813463"/>
    </source>
</evidence>
<reference evidence="3" key="2">
    <citation type="submission" date="2025-08" db="UniProtKB">
        <authorList>
            <consortium name="RefSeq"/>
        </authorList>
    </citation>
    <scope>IDENTIFICATION</scope>
    <source>
        <tissue evidence="3">Leaf</tissue>
    </source>
</reference>
<accession>A0A9R0IYA0</accession>
<dbReference type="RefSeq" id="XP_021857781.2">
    <property type="nucleotide sequence ID" value="XM_022002089.2"/>
</dbReference>
<protein>
    <recommendedName>
        <fullName evidence="1">Reverse transcriptase zinc-binding domain-containing protein</fullName>
    </recommendedName>
</protein>